<dbReference type="RefSeq" id="WP_099788869.1">
    <property type="nucleotide sequence ID" value="NZ_JBHLYV010000004.1"/>
</dbReference>
<dbReference type="AlphaFoldDB" id="A0A2G8TFJ0"/>
<dbReference type="GO" id="GO:0009279">
    <property type="term" value="C:cell outer membrane"/>
    <property type="evidence" value="ECO:0007669"/>
    <property type="project" value="UniProtKB-SubCell"/>
</dbReference>
<evidence type="ECO:0000256" key="1">
    <source>
        <dbReference type="ARBA" id="ARBA00004442"/>
    </source>
</evidence>
<keyword evidence="5" id="KW-0998">Cell outer membrane</keyword>
<dbReference type="InterPro" id="IPR010583">
    <property type="entry name" value="MipA"/>
</dbReference>
<dbReference type="Pfam" id="PF06629">
    <property type="entry name" value="MipA"/>
    <property type="match status" value="1"/>
</dbReference>
<comment type="subcellular location">
    <subcellularLocation>
        <location evidence="1">Cell outer membrane</location>
    </subcellularLocation>
</comment>
<name>A0A2G8TFJ0_9BURK</name>
<reference evidence="7 8" key="1">
    <citation type="submission" date="2017-10" db="EMBL/GenBank/DDBJ databases">
        <title>Massilia psychrophilum sp. nov., a novel purple-pigmented bacterium isolated from Tianshan glacier, Xinjiang Municipality, China.</title>
        <authorList>
            <person name="Wang H."/>
        </authorList>
    </citation>
    <scope>NUCLEOTIDE SEQUENCE [LARGE SCALE GENOMIC DNA]</scope>
    <source>
        <strain evidence="7 8">JCM 30074</strain>
    </source>
</reference>
<evidence type="ECO:0000313" key="7">
    <source>
        <dbReference type="EMBL" id="PIL44810.1"/>
    </source>
</evidence>
<dbReference type="PANTHER" id="PTHR38776">
    <property type="entry name" value="MLTA-INTERACTING PROTEIN-RELATED"/>
    <property type="match status" value="1"/>
</dbReference>
<feature type="signal peptide" evidence="6">
    <location>
        <begin position="1"/>
        <end position="18"/>
    </location>
</feature>
<evidence type="ECO:0000256" key="3">
    <source>
        <dbReference type="ARBA" id="ARBA00022729"/>
    </source>
</evidence>
<protein>
    <recommendedName>
        <fullName evidence="9">Structural protein MipA</fullName>
    </recommendedName>
</protein>
<evidence type="ECO:0000313" key="8">
    <source>
        <dbReference type="Proteomes" id="UP000230390"/>
    </source>
</evidence>
<dbReference type="EMBL" id="PDOC01000006">
    <property type="protein sequence ID" value="PIL44810.1"/>
    <property type="molecule type" value="Genomic_DNA"/>
</dbReference>
<evidence type="ECO:0000256" key="6">
    <source>
        <dbReference type="SAM" id="SignalP"/>
    </source>
</evidence>
<comment type="caution">
    <text evidence="7">The sequence shown here is derived from an EMBL/GenBank/DDBJ whole genome shotgun (WGS) entry which is preliminary data.</text>
</comment>
<evidence type="ECO:0000256" key="4">
    <source>
        <dbReference type="ARBA" id="ARBA00023136"/>
    </source>
</evidence>
<evidence type="ECO:0000256" key="5">
    <source>
        <dbReference type="ARBA" id="ARBA00023237"/>
    </source>
</evidence>
<dbReference type="OrthoDB" id="8585044at2"/>
<dbReference type="Proteomes" id="UP000230390">
    <property type="component" value="Unassembled WGS sequence"/>
</dbReference>
<evidence type="ECO:0008006" key="9">
    <source>
        <dbReference type="Google" id="ProtNLM"/>
    </source>
</evidence>
<keyword evidence="3 6" id="KW-0732">Signal</keyword>
<gene>
    <name evidence="7" type="ORF">CR105_12970</name>
</gene>
<feature type="chain" id="PRO_5013768970" description="Structural protein MipA" evidence="6">
    <location>
        <begin position="19"/>
        <end position="285"/>
    </location>
</feature>
<accession>A0A2G8TFJ0</accession>
<comment type="similarity">
    <text evidence="2">Belongs to the MipA/OmpV family.</text>
</comment>
<sequence length="285" mass="29639">MKKLLAITLAAACGSAAAQTPAVNRMPDGSRDLYVGLGAVSAPRYDGARERRVSALPVLQLELSNGIFISGMSAGMHLSSAPSVEYGPLLALQLRRSASGSASGIGGVDSASFPGIVAQPPMVYRNAPPRQLEGIDPIGARLQAGAFFNLYLSPRLRLTNNVLVGSGNDKKGATWSVAVQRIAAEPALHHAVSISAGLTVANRAHNDAFFGVAPAEAQRSGYAVYQAAGGIKDVHVGARWNWAMSPSWIVTSGLQASRLVGGAKDSPLLQRPANVTVSTALAFRF</sequence>
<organism evidence="7 8">
    <name type="scientific">Massilia eurypsychrophila</name>
    <dbReference type="NCBI Taxonomy" id="1485217"/>
    <lineage>
        <taxon>Bacteria</taxon>
        <taxon>Pseudomonadati</taxon>
        <taxon>Pseudomonadota</taxon>
        <taxon>Betaproteobacteria</taxon>
        <taxon>Burkholderiales</taxon>
        <taxon>Oxalobacteraceae</taxon>
        <taxon>Telluria group</taxon>
        <taxon>Massilia</taxon>
    </lineage>
</organism>
<proteinExistence type="inferred from homology"/>
<keyword evidence="8" id="KW-1185">Reference proteome</keyword>
<keyword evidence="4" id="KW-0472">Membrane</keyword>
<dbReference type="PANTHER" id="PTHR38776:SF1">
    <property type="entry name" value="MLTA-INTERACTING PROTEIN-RELATED"/>
    <property type="match status" value="1"/>
</dbReference>
<evidence type="ECO:0000256" key="2">
    <source>
        <dbReference type="ARBA" id="ARBA00005722"/>
    </source>
</evidence>